<evidence type="ECO:0000313" key="9">
    <source>
        <dbReference type="Proteomes" id="UP001185779"/>
    </source>
</evidence>
<dbReference type="InterPro" id="IPR001478">
    <property type="entry name" value="PDZ"/>
</dbReference>
<feature type="transmembrane region" description="Helical" evidence="5">
    <location>
        <begin position="161"/>
        <end position="184"/>
    </location>
</feature>
<organism evidence="8 10">
    <name type="scientific">Gordonia amicalis</name>
    <dbReference type="NCBI Taxonomy" id="89053"/>
    <lineage>
        <taxon>Bacteria</taxon>
        <taxon>Bacillati</taxon>
        <taxon>Actinomycetota</taxon>
        <taxon>Actinomycetes</taxon>
        <taxon>Mycobacteriales</taxon>
        <taxon>Gordoniaceae</taxon>
        <taxon>Gordonia</taxon>
    </lineage>
</organism>
<dbReference type="GO" id="GO:0004252">
    <property type="term" value="F:serine-type endopeptidase activity"/>
    <property type="evidence" value="ECO:0007669"/>
    <property type="project" value="InterPro"/>
</dbReference>
<keyword evidence="5" id="KW-1133">Transmembrane helix</keyword>
<keyword evidence="2" id="KW-0645">Protease</keyword>
<evidence type="ECO:0000313" key="7">
    <source>
        <dbReference type="EMBL" id="MDV6308872.1"/>
    </source>
</evidence>
<dbReference type="InterPro" id="IPR001940">
    <property type="entry name" value="Peptidase_S1C"/>
</dbReference>
<evidence type="ECO:0000256" key="5">
    <source>
        <dbReference type="SAM" id="Phobius"/>
    </source>
</evidence>
<evidence type="ECO:0000256" key="3">
    <source>
        <dbReference type="ARBA" id="ARBA00022801"/>
    </source>
</evidence>
<comment type="similarity">
    <text evidence="1">Belongs to the peptidase S1C family.</text>
</comment>
<accession>A0AAE4R333</accession>
<dbReference type="InterPro" id="IPR009003">
    <property type="entry name" value="Peptidase_S1_PA"/>
</dbReference>
<dbReference type="Proteomes" id="UP001185922">
    <property type="component" value="Unassembled WGS sequence"/>
</dbReference>
<evidence type="ECO:0000313" key="8">
    <source>
        <dbReference type="EMBL" id="MDV6310783.1"/>
    </source>
</evidence>
<proteinExistence type="inferred from homology"/>
<evidence type="ECO:0000256" key="4">
    <source>
        <dbReference type="SAM" id="MobiDB-lite"/>
    </source>
</evidence>
<dbReference type="SMART" id="SM00228">
    <property type="entry name" value="PDZ"/>
    <property type="match status" value="1"/>
</dbReference>
<name>A0AAE4R333_9ACTN</name>
<dbReference type="InterPro" id="IPR051201">
    <property type="entry name" value="Chloro_Bact_Ser_Proteases"/>
</dbReference>
<evidence type="ECO:0000256" key="1">
    <source>
        <dbReference type="ARBA" id="ARBA00010541"/>
    </source>
</evidence>
<comment type="caution">
    <text evidence="8">The sequence shown here is derived from an EMBL/GenBank/DDBJ whole genome shotgun (WGS) entry which is preliminary data.</text>
</comment>
<dbReference type="Proteomes" id="UP001185779">
    <property type="component" value="Unassembled WGS sequence"/>
</dbReference>
<protein>
    <submittedName>
        <fullName evidence="8">Trypsin-like peptidase domain-containing protein</fullName>
    </submittedName>
</protein>
<dbReference type="PANTHER" id="PTHR43343">
    <property type="entry name" value="PEPTIDASE S12"/>
    <property type="match status" value="1"/>
</dbReference>
<sequence length="512" mass="53144">MNVTDGTGPQGEDTSTPGGDAEFARREEPPHSQRLTPGRPRHAPVSPATAQVFGRPSGVRGSFAADAGSHSAPQPHVADPDPVLAEAFGRPPGSDETLQRDPLATYGQTEDEPPRNDPWRDPESPARLVDPALPTSASTPATDPGPKLGVRDVLLGNRISWSALAALAIIALLIAVVGGLMGRWTAEVAAPLTTDSVELSTDDPGNGSEPRSPIAEVARSVEKSVVAIDVRASGAYSTGSGFVIDKAGYILTNNHVISMAANDKSAKLEVVFFDRQRVPARIVGRDPKTDLAVLKVENVRNPTVSVLGSSADLQIGEEVVAFGSPLGLNRTVTSGIVSATNRAVALTPDAESDTDAVIDAIQTDAAINPGNSGGPLVNGDAKVVGINTAGRLGAGGGSIGLGFAIPIDEAKPIAEALIRDGKVNHPQIGINASSVRNERVLGAQVRNVVSGGPAERAGVRENDVITSLNNRPIESADELNVAVRTAKIGEEIPFQYWRDGRTFNGTITPASD</sequence>
<keyword evidence="5" id="KW-0812">Transmembrane</keyword>
<feature type="compositionally biased region" description="Basic and acidic residues" evidence="4">
    <location>
        <begin position="22"/>
        <end position="31"/>
    </location>
</feature>
<dbReference type="SUPFAM" id="SSF50156">
    <property type="entry name" value="PDZ domain-like"/>
    <property type="match status" value="1"/>
</dbReference>
<reference evidence="8 9" key="1">
    <citation type="submission" date="2023-10" db="EMBL/GenBank/DDBJ databases">
        <title>Development of a sustainable strategy for remediation of hydrocarbon-contaminated territories based on the waste exchange concept.</title>
        <authorList>
            <person name="Krivoruchko A."/>
        </authorList>
    </citation>
    <scope>NUCLEOTIDE SEQUENCE</scope>
    <source>
        <strain evidence="7 9">IEGM 1266</strain>
        <strain evidence="8">IEGM 1279</strain>
    </source>
</reference>
<dbReference type="Gene3D" id="2.40.10.10">
    <property type="entry name" value="Trypsin-like serine proteases"/>
    <property type="match status" value="2"/>
</dbReference>
<dbReference type="RefSeq" id="WP_040004856.1">
    <property type="nucleotide sequence ID" value="NZ_CP091855.1"/>
</dbReference>
<feature type="compositionally biased region" description="Polar residues" evidence="4">
    <location>
        <begin position="1"/>
        <end position="17"/>
    </location>
</feature>
<dbReference type="SUPFAM" id="SSF50494">
    <property type="entry name" value="Trypsin-like serine proteases"/>
    <property type="match status" value="1"/>
</dbReference>
<dbReference type="GO" id="GO:0006508">
    <property type="term" value="P:proteolysis"/>
    <property type="evidence" value="ECO:0007669"/>
    <property type="project" value="UniProtKB-KW"/>
</dbReference>
<feature type="domain" description="PDZ" evidence="6">
    <location>
        <begin position="417"/>
        <end position="500"/>
    </location>
</feature>
<dbReference type="InterPro" id="IPR043504">
    <property type="entry name" value="Peptidase_S1_PA_chymotrypsin"/>
</dbReference>
<dbReference type="CDD" id="cd06779">
    <property type="entry name" value="cpPDZ_Deg_HtrA-like"/>
    <property type="match status" value="1"/>
</dbReference>
<keyword evidence="5" id="KW-0472">Membrane</keyword>
<evidence type="ECO:0000313" key="10">
    <source>
        <dbReference type="Proteomes" id="UP001185922"/>
    </source>
</evidence>
<keyword evidence="3" id="KW-0378">Hydrolase</keyword>
<dbReference type="InterPro" id="IPR036034">
    <property type="entry name" value="PDZ_sf"/>
</dbReference>
<gene>
    <name evidence="7" type="ORF">R3P94_16435</name>
    <name evidence="8" type="ORF">R3Q15_02520</name>
</gene>
<evidence type="ECO:0000256" key="2">
    <source>
        <dbReference type="ARBA" id="ARBA00022670"/>
    </source>
</evidence>
<dbReference type="GeneID" id="77172228"/>
<dbReference type="AlphaFoldDB" id="A0AAE4R333"/>
<dbReference type="EMBL" id="JAWLKH010000002">
    <property type="protein sequence ID" value="MDV6310783.1"/>
    <property type="molecule type" value="Genomic_DNA"/>
</dbReference>
<dbReference type="Gene3D" id="2.30.42.10">
    <property type="match status" value="1"/>
</dbReference>
<keyword evidence="9" id="KW-1185">Reference proteome</keyword>
<dbReference type="Pfam" id="PF13365">
    <property type="entry name" value="Trypsin_2"/>
    <property type="match status" value="1"/>
</dbReference>
<feature type="region of interest" description="Disordered" evidence="4">
    <location>
        <begin position="1"/>
        <end position="147"/>
    </location>
</feature>
<feature type="compositionally biased region" description="Basic and acidic residues" evidence="4">
    <location>
        <begin position="112"/>
        <end position="124"/>
    </location>
</feature>
<dbReference type="Pfam" id="PF13180">
    <property type="entry name" value="PDZ_2"/>
    <property type="match status" value="1"/>
</dbReference>
<dbReference type="PRINTS" id="PR00834">
    <property type="entry name" value="PROTEASES2C"/>
</dbReference>
<dbReference type="PROSITE" id="PS50106">
    <property type="entry name" value="PDZ"/>
    <property type="match status" value="1"/>
</dbReference>
<dbReference type="PANTHER" id="PTHR43343:SF3">
    <property type="entry name" value="PROTEASE DO-LIKE 8, CHLOROPLASTIC"/>
    <property type="match status" value="1"/>
</dbReference>
<evidence type="ECO:0000259" key="6">
    <source>
        <dbReference type="PROSITE" id="PS50106"/>
    </source>
</evidence>
<dbReference type="EMBL" id="JAWLKI010000019">
    <property type="protein sequence ID" value="MDV6308872.1"/>
    <property type="molecule type" value="Genomic_DNA"/>
</dbReference>